<feature type="domain" description="PCI" evidence="4">
    <location>
        <begin position="1"/>
        <end position="149"/>
    </location>
</feature>
<name>A0AAV1IKK3_9CHLO</name>
<proteinExistence type="inferred from homology"/>
<dbReference type="Pfam" id="PF01399">
    <property type="entry name" value="PCI"/>
    <property type="match status" value="1"/>
</dbReference>
<dbReference type="AlphaFoldDB" id="A0AAV1IKK3"/>
<dbReference type="EMBL" id="CAUYUE010000017">
    <property type="protein sequence ID" value="CAK0787659.1"/>
    <property type="molecule type" value="Genomic_DNA"/>
</dbReference>
<dbReference type="InterPro" id="IPR000717">
    <property type="entry name" value="PCI_dom"/>
</dbReference>
<dbReference type="Pfam" id="PF22061">
    <property type="entry name" value="CSN7_HB_subdom"/>
    <property type="match status" value="1"/>
</dbReference>
<dbReference type="PROSITE" id="PS50250">
    <property type="entry name" value="PCI"/>
    <property type="match status" value="1"/>
</dbReference>
<dbReference type="PANTHER" id="PTHR15350:SF5">
    <property type="entry name" value="COP9 SIGNALOSOME COMPLEX SUBUNIT 7"/>
    <property type="match status" value="1"/>
</dbReference>
<reference evidence="5 6" key="1">
    <citation type="submission" date="2023-10" db="EMBL/GenBank/DDBJ databases">
        <authorList>
            <person name="Maclean D."/>
            <person name="Macfadyen A."/>
        </authorList>
    </citation>
    <scope>NUCLEOTIDE SEQUENCE [LARGE SCALE GENOMIC DNA]</scope>
</reference>
<evidence type="ECO:0000259" key="4">
    <source>
        <dbReference type="PROSITE" id="PS50250"/>
    </source>
</evidence>
<dbReference type="SMART" id="SM00088">
    <property type="entry name" value="PINT"/>
    <property type="match status" value="1"/>
</dbReference>
<accession>A0AAV1IKK3</accession>
<comment type="similarity">
    <text evidence="1">Belongs to the CSN7/EIF3M family. CSN7 subfamily.</text>
</comment>
<feature type="compositionally biased region" description="Basic residues" evidence="3">
    <location>
        <begin position="248"/>
        <end position="258"/>
    </location>
</feature>
<keyword evidence="2" id="KW-0736">Signalosome</keyword>
<dbReference type="PANTHER" id="PTHR15350">
    <property type="entry name" value="COP9 SIGNALOSOME COMPLEX SUBUNIT 7/DENDRITIC CELL PROTEIN GA17"/>
    <property type="match status" value="1"/>
</dbReference>
<feature type="compositionally biased region" description="Basic and acidic residues" evidence="3">
    <location>
        <begin position="210"/>
        <end position="224"/>
    </location>
</feature>
<evidence type="ECO:0000313" key="6">
    <source>
        <dbReference type="Proteomes" id="UP001314263"/>
    </source>
</evidence>
<comment type="caution">
    <text evidence="5">The sequence shown here is derived from an EMBL/GenBank/DDBJ whole genome shotgun (WGS) entry which is preliminary data.</text>
</comment>
<feature type="region of interest" description="Disordered" evidence="3">
    <location>
        <begin position="205"/>
        <end position="258"/>
    </location>
</feature>
<evidence type="ECO:0000256" key="1">
    <source>
        <dbReference type="ARBA" id="ARBA00008482"/>
    </source>
</evidence>
<gene>
    <name evidence="5" type="ORF">CVIRNUC_010881</name>
</gene>
<evidence type="ECO:0000256" key="2">
    <source>
        <dbReference type="ARBA" id="ARBA00022790"/>
    </source>
</evidence>
<organism evidence="5 6">
    <name type="scientific">Coccomyxa viridis</name>
    <dbReference type="NCBI Taxonomy" id="1274662"/>
    <lineage>
        <taxon>Eukaryota</taxon>
        <taxon>Viridiplantae</taxon>
        <taxon>Chlorophyta</taxon>
        <taxon>core chlorophytes</taxon>
        <taxon>Trebouxiophyceae</taxon>
        <taxon>Trebouxiophyceae incertae sedis</taxon>
        <taxon>Coccomyxaceae</taxon>
        <taxon>Coccomyxa</taxon>
    </lineage>
</organism>
<keyword evidence="6" id="KW-1185">Reference proteome</keyword>
<sequence>MEQYLLLAKGTKGRALVDLIQKVTAEPGIFAFAELLDLSNIKELEKSEHAHAYHLLNVFAYGTLAEYNASRASLPAISEQQQLKLRQLTAISIAEDKKSIPYEELMQQLGIANIRELEDLLITDCFHQGIITGRLDQRQKCVEVLDSIGRDVRASELQPIIDSLQKWMAGCESVAGALDERRQWLAQAAEQAEQDRASAEAAVQAAKNSMKSEHDIRVGSREDMQIDDVEGPSLDAMVEDRIGVGSGRPKRRQKTHAA</sequence>
<evidence type="ECO:0000313" key="5">
    <source>
        <dbReference type="EMBL" id="CAK0787659.1"/>
    </source>
</evidence>
<evidence type="ECO:0000256" key="3">
    <source>
        <dbReference type="SAM" id="MobiDB-lite"/>
    </source>
</evidence>
<dbReference type="InterPro" id="IPR045237">
    <property type="entry name" value="COPS7/eIF3m"/>
</dbReference>
<protein>
    <recommendedName>
        <fullName evidence="4">PCI domain-containing protein</fullName>
    </recommendedName>
</protein>
<dbReference type="GO" id="GO:0008180">
    <property type="term" value="C:COP9 signalosome"/>
    <property type="evidence" value="ECO:0007669"/>
    <property type="project" value="UniProtKB-KW"/>
</dbReference>
<dbReference type="Proteomes" id="UP001314263">
    <property type="component" value="Unassembled WGS sequence"/>
</dbReference>